<dbReference type="InterPro" id="IPR001130">
    <property type="entry name" value="TatD-like"/>
</dbReference>
<protein>
    <submittedName>
        <fullName evidence="2">Uncharacterized protein</fullName>
    </submittedName>
</protein>
<dbReference type="GO" id="GO:0016788">
    <property type="term" value="F:hydrolase activity, acting on ester bonds"/>
    <property type="evidence" value="ECO:0007669"/>
    <property type="project" value="InterPro"/>
</dbReference>
<dbReference type="SUPFAM" id="SSF51556">
    <property type="entry name" value="Metallo-dependent hydrolases"/>
    <property type="match status" value="1"/>
</dbReference>
<name>X0TJA4_9ZZZZ</name>
<sequence>MTASFRLIDTHAHLDASDYRDDRAAVIARAFSRSIGVITVGVDRHSSETACHLARRHHLVWAAIGVHPHDARTLDQALLSNLEDLAQNERVVAIGEIGLDYYRDLSPRNVQRRVFREQIALAQKLDLPIIVHNRDSTDDLLAVLTKHSSSYR</sequence>
<dbReference type="CDD" id="cd01310">
    <property type="entry name" value="TatD_DNAse"/>
    <property type="match status" value="1"/>
</dbReference>
<dbReference type="PROSITE" id="PS01137">
    <property type="entry name" value="TATD_1"/>
    <property type="match status" value="1"/>
</dbReference>
<reference evidence="2" key="1">
    <citation type="journal article" date="2014" name="Front. Microbiol.">
        <title>High frequency of phylogenetically diverse reductive dehalogenase-homologous genes in deep subseafloor sedimentary metagenomes.</title>
        <authorList>
            <person name="Kawai M."/>
            <person name="Futagami T."/>
            <person name="Toyoda A."/>
            <person name="Takaki Y."/>
            <person name="Nishi S."/>
            <person name="Hori S."/>
            <person name="Arai W."/>
            <person name="Tsubouchi T."/>
            <person name="Morono Y."/>
            <person name="Uchiyama I."/>
            <person name="Ito T."/>
            <person name="Fujiyama A."/>
            <person name="Inagaki F."/>
            <person name="Takami H."/>
        </authorList>
    </citation>
    <scope>NUCLEOTIDE SEQUENCE</scope>
    <source>
        <strain evidence="2">Expedition CK06-06</strain>
    </source>
</reference>
<dbReference type="InterPro" id="IPR032466">
    <property type="entry name" value="Metal_Hydrolase"/>
</dbReference>
<dbReference type="PANTHER" id="PTHR46124:SF2">
    <property type="entry name" value="D-AMINOACYL-TRNA DEACYLASE"/>
    <property type="match status" value="1"/>
</dbReference>
<dbReference type="InterPro" id="IPR018228">
    <property type="entry name" value="DNase_TatD-rel_CS"/>
</dbReference>
<feature type="non-terminal residue" evidence="2">
    <location>
        <position position="152"/>
    </location>
</feature>
<dbReference type="Gene3D" id="3.20.20.140">
    <property type="entry name" value="Metal-dependent hydrolases"/>
    <property type="match status" value="1"/>
</dbReference>
<evidence type="ECO:0000256" key="1">
    <source>
        <dbReference type="ARBA" id="ARBA00022801"/>
    </source>
</evidence>
<keyword evidence="1" id="KW-0378">Hydrolase</keyword>
<gene>
    <name evidence="2" type="ORF">S01H1_25929</name>
</gene>
<dbReference type="AlphaFoldDB" id="X0TJA4"/>
<evidence type="ECO:0000313" key="2">
    <source>
        <dbReference type="EMBL" id="GAF93324.1"/>
    </source>
</evidence>
<comment type="caution">
    <text evidence="2">The sequence shown here is derived from an EMBL/GenBank/DDBJ whole genome shotgun (WGS) entry which is preliminary data.</text>
</comment>
<accession>X0TJA4</accession>
<organism evidence="2">
    <name type="scientific">marine sediment metagenome</name>
    <dbReference type="NCBI Taxonomy" id="412755"/>
    <lineage>
        <taxon>unclassified sequences</taxon>
        <taxon>metagenomes</taxon>
        <taxon>ecological metagenomes</taxon>
    </lineage>
</organism>
<dbReference type="EMBL" id="BARS01015693">
    <property type="protein sequence ID" value="GAF93324.1"/>
    <property type="molecule type" value="Genomic_DNA"/>
</dbReference>
<dbReference type="GO" id="GO:0005829">
    <property type="term" value="C:cytosol"/>
    <property type="evidence" value="ECO:0007669"/>
    <property type="project" value="TreeGrafter"/>
</dbReference>
<dbReference type="PANTHER" id="PTHR46124">
    <property type="entry name" value="D-AMINOACYL-TRNA DEACYLASE"/>
    <property type="match status" value="1"/>
</dbReference>
<dbReference type="Pfam" id="PF01026">
    <property type="entry name" value="TatD_DNase"/>
    <property type="match status" value="1"/>
</dbReference>
<proteinExistence type="predicted"/>